<reference evidence="11 12" key="1">
    <citation type="submission" date="2015-05" db="EMBL/GenBank/DDBJ databases">
        <title>Draft genome of Burkholderia cepacia LK29.</title>
        <authorList>
            <person name="Chan X.Y."/>
        </authorList>
    </citation>
    <scope>NUCLEOTIDE SEQUENCE [LARGE SCALE GENOMIC DNA]</scope>
    <source>
        <strain evidence="11 12">LK29</strain>
    </source>
</reference>
<proteinExistence type="inferred from homology"/>
<dbReference type="NCBIfam" id="TIGR01726">
    <property type="entry name" value="HEQRo_perm_3TM"/>
    <property type="match status" value="1"/>
</dbReference>
<keyword evidence="5" id="KW-0997">Cell inner membrane</keyword>
<keyword evidence="3 9" id="KW-0813">Transport</keyword>
<dbReference type="InterPro" id="IPR010065">
    <property type="entry name" value="AA_ABC_transptr_permease_3TM"/>
</dbReference>
<keyword evidence="7 9" id="KW-1133">Transmembrane helix</keyword>
<dbReference type="PROSITE" id="PS50928">
    <property type="entry name" value="ABC_TM1"/>
    <property type="match status" value="1"/>
</dbReference>
<dbReference type="InterPro" id="IPR035906">
    <property type="entry name" value="MetI-like_sf"/>
</dbReference>
<evidence type="ECO:0000256" key="4">
    <source>
        <dbReference type="ARBA" id="ARBA00022475"/>
    </source>
</evidence>
<dbReference type="SUPFAM" id="SSF161098">
    <property type="entry name" value="MetI-like"/>
    <property type="match status" value="1"/>
</dbReference>
<evidence type="ECO:0000256" key="5">
    <source>
        <dbReference type="ARBA" id="ARBA00022519"/>
    </source>
</evidence>
<dbReference type="PANTHER" id="PTHR30133">
    <property type="entry name" value="CATIONIC AMINO ACID TRANSPORTER, MEMBRANE COMPONENT"/>
    <property type="match status" value="1"/>
</dbReference>
<feature type="transmembrane region" description="Helical" evidence="9">
    <location>
        <begin position="205"/>
        <end position="224"/>
    </location>
</feature>
<dbReference type="RefSeq" id="WP_048246355.1">
    <property type="nucleotide sequence ID" value="NZ_CP177245.1"/>
</dbReference>
<evidence type="ECO:0000256" key="7">
    <source>
        <dbReference type="ARBA" id="ARBA00022989"/>
    </source>
</evidence>
<evidence type="ECO:0000256" key="3">
    <source>
        <dbReference type="ARBA" id="ARBA00022448"/>
    </source>
</evidence>
<dbReference type="AlphaFoldDB" id="A0A0J5WZQ3"/>
<evidence type="ECO:0000313" key="12">
    <source>
        <dbReference type="Proteomes" id="UP000036338"/>
    </source>
</evidence>
<keyword evidence="4" id="KW-1003">Cell membrane</keyword>
<keyword evidence="6 9" id="KW-0812">Transmembrane</keyword>
<evidence type="ECO:0000256" key="2">
    <source>
        <dbReference type="ARBA" id="ARBA00010072"/>
    </source>
</evidence>
<dbReference type="Gene3D" id="1.10.3720.10">
    <property type="entry name" value="MetI-like"/>
    <property type="match status" value="1"/>
</dbReference>
<dbReference type="Pfam" id="PF00528">
    <property type="entry name" value="BPD_transp_1"/>
    <property type="match status" value="1"/>
</dbReference>
<evidence type="ECO:0000256" key="1">
    <source>
        <dbReference type="ARBA" id="ARBA00004429"/>
    </source>
</evidence>
<feature type="transmembrane region" description="Helical" evidence="9">
    <location>
        <begin position="20"/>
        <end position="45"/>
    </location>
</feature>
<evidence type="ECO:0000256" key="9">
    <source>
        <dbReference type="RuleBase" id="RU363032"/>
    </source>
</evidence>
<evidence type="ECO:0000256" key="8">
    <source>
        <dbReference type="ARBA" id="ARBA00023136"/>
    </source>
</evidence>
<evidence type="ECO:0000313" key="11">
    <source>
        <dbReference type="EMBL" id="KML57313.1"/>
    </source>
</evidence>
<comment type="caution">
    <text evidence="11">The sequence shown here is derived from an EMBL/GenBank/DDBJ whole genome shotgun (WGS) entry which is preliminary data.</text>
</comment>
<comment type="similarity">
    <text evidence="2">Belongs to the binding-protein-dependent transport system permease family. HisMQ subfamily.</text>
</comment>
<dbReference type="PATRIC" id="fig|292.27.peg.2847"/>
<evidence type="ECO:0000259" key="10">
    <source>
        <dbReference type="PROSITE" id="PS50928"/>
    </source>
</evidence>
<dbReference type="InterPro" id="IPR051613">
    <property type="entry name" value="ABC_transp_permease_HisMQ"/>
</dbReference>
<comment type="subcellular location">
    <subcellularLocation>
        <location evidence="1">Cell inner membrane</location>
        <topology evidence="1">Multi-pass membrane protein</topology>
    </subcellularLocation>
    <subcellularLocation>
        <location evidence="9">Cell membrane</location>
        <topology evidence="9">Multi-pass membrane protein</topology>
    </subcellularLocation>
</comment>
<accession>A0A0J5WZQ3</accession>
<dbReference type="Proteomes" id="UP000036338">
    <property type="component" value="Unassembled WGS sequence"/>
</dbReference>
<organism evidence="11 12">
    <name type="scientific">Burkholderia cepacia</name>
    <name type="common">Pseudomonas cepacia</name>
    <dbReference type="NCBI Taxonomy" id="292"/>
    <lineage>
        <taxon>Bacteria</taxon>
        <taxon>Pseudomonadati</taxon>
        <taxon>Pseudomonadota</taxon>
        <taxon>Betaproteobacteria</taxon>
        <taxon>Burkholderiales</taxon>
        <taxon>Burkholderiaceae</taxon>
        <taxon>Burkholderia</taxon>
        <taxon>Burkholderia cepacia complex</taxon>
    </lineage>
</organism>
<protein>
    <submittedName>
        <fullName evidence="11">ABC transporter permease</fullName>
    </submittedName>
</protein>
<gene>
    <name evidence="11" type="ORF">VL15_14665</name>
</gene>
<sequence length="238" mass="25150">MDGWGWVSYLGMDPDGWGVALLQGAGVTLEISLGAFVVGIVLGLLGAAAKLSGVRALERIAQGYTTVCRAVPELLLILLLYYAGTDAINLLMTAIGVGPVAVNGFAAAVIVLGIVQGAYAAEIIRGAILAIPYGQIEAGRAFGAPPGLVFRRVTLPAMAPYALAGFANLWLILVKDSALISVVGYSELLYTAKQAAGSTREYMHYYLMVAAVYFAITSLSGVLFREIERRFGRWMPAS</sequence>
<evidence type="ECO:0000256" key="6">
    <source>
        <dbReference type="ARBA" id="ARBA00022692"/>
    </source>
</evidence>
<feature type="transmembrane region" description="Helical" evidence="9">
    <location>
        <begin position="161"/>
        <end position="185"/>
    </location>
</feature>
<feature type="transmembrane region" description="Helical" evidence="9">
    <location>
        <begin position="90"/>
        <end position="115"/>
    </location>
</feature>
<dbReference type="GO" id="GO:0022857">
    <property type="term" value="F:transmembrane transporter activity"/>
    <property type="evidence" value="ECO:0007669"/>
    <property type="project" value="InterPro"/>
</dbReference>
<feature type="transmembrane region" description="Helical" evidence="9">
    <location>
        <begin position="66"/>
        <end position="84"/>
    </location>
</feature>
<dbReference type="GO" id="GO:0043190">
    <property type="term" value="C:ATP-binding cassette (ABC) transporter complex"/>
    <property type="evidence" value="ECO:0007669"/>
    <property type="project" value="InterPro"/>
</dbReference>
<name>A0A0J5WZQ3_BURCE</name>
<feature type="domain" description="ABC transmembrane type-1" evidence="10">
    <location>
        <begin position="25"/>
        <end position="224"/>
    </location>
</feature>
<dbReference type="CDD" id="cd06261">
    <property type="entry name" value="TM_PBP2"/>
    <property type="match status" value="1"/>
</dbReference>
<dbReference type="InterPro" id="IPR000515">
    <property type="entry name" value="MetI-like"/>
</dbReference>
<keyword evidence="8 9" id="KW-0472">Membrane</keyword>
<dbReference type="EMBL" id="LDWR01000023">
    <property type="protein sequence ID" value="KML57313.1"/>
    <property type="molecule type" value="Genomic_DNA"/>
</dbReference>